<evidence type="ECO:0000256" key="6">
    <source>
        <dbReference type="ARBA" id="ARBA00023136"/>
    </source>
</evidence>
<proteinExistence type="predicted"/>
<feature type="transmembrane region" description="Helical" evidence="11">
    <location>
        <begin position="347"/>
        <end position="366"/>
    </location>
</feature>
<evidence type="ECO:0000259" key="12">
    <source>
        <dbReference type="PROSITE" id="PS51371"/>
    </source>
</evidence>
<keyword evidence="10" id="KW-0129">CBS domain</keyword>
<name>A0ABW5BLD3_9PROT</name>
<accession>A0ABW5BLD3</accession>
<evidence type="ECO:0000256" key="1">
    <source>
        <dbReference type="ARBA" id="ARBA00004141"/>
    </source>
</evidence>
<feature type="transmembrane region" description="Helical" evidence="11">
    <location>
        <begin position="243"/>
        <end position="267"/>
    </location>
</feature>
<evidence type="ECO:0000256" key="7">
    <source>
        <dbReference type="ARBA" id="ARBA00023173"/>
    </source>
</evidence>
<dbReference type="Gene3D" id="1.10.3080.10">
    <property type="entry name" value="Clc chloride channel"/>
    <property type="match status" value="1"/>
</dbReference>
<dbReference type="CDD" id="cd02205">
    <property type="entry name" value="CBS_pair_SF"/>
    <property type="match status" value="1"/>
</dbReference>
<dbReference type="Pfam" id="PF00654">
    <property type="entry name" value="Voltage_CLC"/>
    <property type="match status" value="1"/>
</dbReference>
<feature type="transmembrane region" description="Helical" evidence="11">
    <location>
        <begin position="72"/>
        <end position="94"/>
    </location>
</feature>
<dbReference type="SUPFAM" id="SSF81340">
    <property type="entry name" value="Clc chloride channel"/>
    <property type="match status" value="1"/>
</dbReference>
<evidence type="ECO:0000256" key="8">
    <source>
        <dbReference type="ARBA" id="ARBA00023214"/>
    </source>
</evidence>
<protein>
    <submittedName>
        <fullName evidence="13">Chloride channel protein</fullName>
    </submittedName>
</protein>
<feature type="transmembrane region" description="Helical" evidence="11">
    <location>
        <begin position="165"/>
        <end position="193"/>
    </location>
</feature>
<dbReference type="PANTHER" id="PTHR43427">
    <property type="entry name" value="CHLORIDE CHANNEL PROTEIN CLC-E"/>
    <property type="match status" value="1"/>
</dbReference>
<evidence type="ECO:0000256" key="9">
    <source>
        <dbReference type="ARBA" id="ARBA00023303"/>
    </source>
</evidence>
<dbReference type="InterPro" id="IPR050368">
    <property type="entry name" value="ClC-type_chloride_channel"/>
</dbReference>
<comment type="caution">
    <text evidence="13">The sequence shown here is derived from an EMBL/GenBank/DDBJ whole genome shotgun (WGS) entry which is preliminary data.</text>
</comment>
<evidence type="ECO:0000256" key="4">
    <source>
        <dbReference type="ARBA" id="ARBA00022989"/>
    </source>
</evidence>
<keyword evidence="6 11" id="KW-0472">Membrane</keyword>
<evidence type="ECO:0000256" key="10">
    <source>
        <dbReference type="PROSITE-ProRule" id="PRU00703"/>
    </source>
</evidence>
<dbReference type="EMBL" id="JBHUII010000004">
    <property type="protein sequence ID" value="MFD2206364.1"/>
    <property type="molecule type" value="Genomic_DNA"/>
</dbReference>
<dbReference type="InterPro" id="IPR000644">
    <property type="entry name" value="CBS_dom"/>
</dbReference>
<keyword evidence="7" id="KW-0869">Chloride channel</keyword>
<comment type="subcellular location">
    <subcellularLocation>
        <location evidence="1">Membrane</location>
        <topology evidence="1">Multi-pass membrane protein</topology>
    </subcellularLocation>
</comment>
<dbReference type="InterPro" id="IPR014743">
    <property type="entry name" value="Cl-channel_core"/>
</dbReference>
<evidence type="ECO:0000313" key="14">
    <source>
        <dbReference type="Proteomes" id="UP001597294"/>
    </source>
</evidence>
<feature type="transmembrane region" description="Helical" evidence="11">
    <location>
        <begin position="378"/>
        <end position="400"/>
    </location>
</feature>
<evidence type="ECO:0000256" key="3">
    <source>
        <dbReference type="ARBA" id="ARBA00022692"/>
    </source>
</evidence>
<dbReference type="PRINTS" id="PR00762">
    <property type="entry name" value="CLCHANNEL"/>
</dbReference>
<gene>
    <name evidence="13" type="ORF">ACFSKO_12095</name>
</gene>
<keyword evidence="9" id="KW-0407">Ion channel</keyword>
<keyword evidence="5" id="KW-0406">Ion transport</keyword>
<dbReference type="SUPFAM" id="SSF54631">
    <property type="entry name" value="CBS-domain pair"/>
    <property type="match status" value="1"/>
</dbReference>
<organism evidence="13 14">
    <name type="scientific">Kiloniella antarctica</name>
    <dbReference type="NCBI Taxonomy" id="1550907"/>
    <lineage>
        <taxon>Bacteria</taxon>
        <taxon>Pseudomonadati</taxon>
        <taxon>Pseudomonadota</taxon>
        <taxon>Alphaproteobacteria</taxon>
        <taxon>Rhodospirillales</taxon>
        <taxon>Kiloniellaceae</taxon>
        <taxon>Kiloniella</taxon>
    </lineage>
</organism>
<feature type="transmembrane region" description="Helical" evidence="11">
    <location>
        <begin position="24"/>
        <end position="48"/>
    </location>
</feature>
<dbReference type="PANTHER" id="PTHR43427:SF6">
    <property type="entry name" value="CHLORIDE CHANNEL PROTEIN CLC-E"/>
    <property type="match status" value="1"/>
</dbReference>
<keyword evidence="14" id="KW-1185">Reference proteome</keyword>
<evidence type="ECO:0000256" key="5">
    <source>
        <dbReference type="ARBA" id="ARBA00023065"/>
    </source>
</evidence>
<evidence type="ECO:0000256" key="2">
    <source>
        <dbReference type="ARBA" id="ARBA00022448"/>
    </source>
</evidence>
<dbReference type="InterPro" id="IPR046342">
    <property type="entry name" value="CBS_dom_sf"/>
</dbReference>
<dbReference type="RefSeq" id="WP_380251869.1">
    <property type="nucleotide sequence ID" value="NZ_JBHUII010000004.1"/>
</dbReference>
<feature type="transmembrane region" description="Helical" evidence="11">
    <location>
        <begin position="406"/>
        <end position="423"/>
    </location>
</feature>
<keyword evidence="3 11" id="KW-0812">Transmembrane</keyword>
<feature type="transmembrane region" description="Helical" evidence="11">
    <location>
        <begin position="314"/>
        <end position="335"/>
    </location>
</feature>
<keyword evidence="4 11" id="KW-1133">Transmembrane helix</keyword>
<dbReference type="InterPro" id="IPR001807">
    <property type="entry name" value="ClC"/>
</dbReference>
<dbReference type="PROSITE" id="PS51371">
    <property type="entry name" value="CBS"/>
    <property type="match status" value="1"/>
</dbReference>
<reference evidence="14" key="1">
    <citation type="journal article" date="2019" name="Int. J. Syst. Evol. Microbiol.">
        <title>The Global Catalogue of Microorganisms (GCM) 10K type strain sequencing project: providing services to taxonomists for standard genome sequencing and annotation.</title>
        <authorList>
            <consortium name="The Broad Institute Genomics Platform"/>
            <consortium name="The Broad Institute Genome Sequencing Center for Infectious Disease"/>
            <person name="Wu L."/>
            <person name="Ma J."/>
        </authorList>
    </citation>
    <scope>NUCLEOTIDE SEQUENCE [LARGE SCALE GENOMIC DNA]</scope>
    <source>
        <strain evidence="14">CGMCC 4.7192</strain>
    </source>
</reference>
<feature type="transmembrane region" description="Helical" evidence="11">
    <location>
        <begin position="279"/>
        <end position="302"/>
    </location>
</feature>
<keyword evidence="8" id="KW-0868">Chloride</keyword>
<evidence type="ECO:0000313" key="13">
    <source>
        <dbReference type="EMBL" id="MFD2206364.1"/>
    </source>
</evidence>
<feature type="domain" description="CBS" evidence="12">
    <location>
        <begin position="460"/>
        <end position="521"/>
    </location>
</feature>
<dbReference type="Pfam" id="PF00571">
    <property type="entry name" value="CBS"/>
    <property type="match status" value="1"/>
</dbReference>
<dbReference type="Proteomes" id="UP001597294">
    <property type="component" value="Unassembled WGS sequence"/>
</dbReference>
<sequence>MSRDSGRRQSLKLQTQQFIKNEQVILSALAVILGAASGFAAVGFRHFIDFIQNLFYGFHGPNITEGFAHLPWWQILMVPVVGGGIVGIFIRYFLPDGRPQSVPHVIEATALKGGRMSLKTGLRVALASAFSLGVGASVGREGPVVHLGASIGAWLSKRLHLGYSLFRTLLGCGVAAAIATSFNAPIAGVFFALEVVVGHYAISAFAPIVIASVVGTIISRIYYGDFPAFILPNAMSLSSFWEFPAFALLGIVSAFAAIAFMWAVIFAEDSFTKLKVPFWAKPMIGGLALGTMALAFPHVIGVGYEATDAALSELYPLWLLLVLIVLKTIATAISLGSGFSGGVFSPSLFLGAMVGGAYGIIVSSIFPELSSGTGAYALIGMGAVAGAVLGAPISTILMIFELTNDYALTIAVMIATSLSSVITQQVHGKSFFMWQLERRGVQIRGGREASLMRTMTIKGMVHSDVATITPDADLTTVRCEIRKTKLGLLFVVDENRRLEGCISFMDLADGLDLQEEKGEDITALEIARTKAVQLEETANIEQALQAHGASGEVYIPVVNNTVEGILKGVIHEHDVALAYKKAMEQARAEERGEI</sequence>
<dbReference type="CDD" id="cd00400">
    <property type="entry name" value="Voltage_gated_ClC"/>
    <property type="match status" value="1"/>
</dbReference>
<evidence type="ECO:0000256" key="11">
    <source>
        <dbReference type="SAM" id="Phobius"/>
    </source>
</evidence>
<keyword evidence="2" id="KW-0813">Transport</keyword>
<feature type="transmembrane region" description="Helical" evidence="11">
    <location>
        <begin position="199"/>
        <end position="223"/>
    </location>
</feature>
<dbReference type="Gene3D" id="3.10.580.10">
    <property type="entry name" value="CBS-domain"/>
    <property type="match status" value="1"/>
</dbReference>